<name>A0A9N9LDT4_9HELO</name>
<evidence type="ECO:0000313" key="2">
    <source>
        <dbReference type="Proteomes" id="UP000701801"/>
    </source>
</evidence>
<protein>
    <submittedName>
        <fullName evidence="1">Uncharacterized protein</fullName>
    </submittedName>
</protein>
<dbReference type="Proteomes" id="UP000701801">
    <property type="component" value="Unassembled WGS sequence"/>
</dbReference>
<accession>A0A9N9LDT4</accession>
<organism evidence="1 2">
    <name type="scientific">Hymenoscyphus albidus</name>
    <dbReference type="NCBI Taxonomy" id="595503"/>
    <lineage>
        <taxon>Eukaryota</taxon>
        <taxon>Fungi</taxon>
        <taxon>Dikarya</taxon>
        <taxon>Ascomycota</taxon>
        <taxon>Pezizomycotina</taxon>
        <taxon>Leotiomycetes</taxon>
        <taxon>Helotiales</taxon>
        <taxon>Helotiaceae</taxon>
        <taxon>Hymenoscyphus</taxon>
    </lineage>
</organism>
<proteinExistence type="predicted"/>
<dbReference type="AlphaFoldDB" id="A0A9N9LDT4"/>
<reference evidence="1" key="1">
    <citation type="submission" date="2021-07" db="EMBL/GenBank/DDBJ databases">
        <authorList>
            <person name="Durling M."/>
        </authorList>
    </citation>
    <scope>NUCLEOTIDE SEQUENCE</scope>
</reference>
<keyword evidence="2" id="KW-1185">Reference proteome</keyword>
<sequence>MEKQVIESTRLEAGPGVLGSHVHSSLNRDEQEMAFFGKTQQLKVNNAREAYGAFSLIYLSEISDSCPSPGLFAVCSPPGKGYLALGQ</sequence>
<comment type="caution">
    <text evidence="1">The sequence shown here is derived from an EMBL/GenBank/DDBJ whole genome shotgun (WGS) entry which is preliminary data.</text>
</comment>
<gene>
    <name evidence="1" type="ORF">HYALB_00001661</name>
</gene>
<dbReference type="EMBL" id="CAJVRM010000041">
    <property type="protein sequence ID" value="CAG8972263.1"/>
    <property type="molecule type" value="Genomic_DNA"/>
</dbReference>
<evidence type="ECO:0000313" key="1">
    <source>
        <dbReference type="EMBL" id="CAG8972263.1"/>
    </source>
</evidence>